<dbReference type="AlphaFoldDB" id="A0A552HLB3"/>
<organism evidence="5 6">
    <name type="scientific">Microcystis viridis Mv_BB_P_19951000_S68D</name>
    <dbReference type="NCBI Taxonomy" id="2486270"/>
    <lineage>
        <taxon>Bacteria</taxon>
        <taxon>Bacillati</taxon>
        <taxon>Cyanobacteriota</taxon>
        <taxon>Cyanophyceae</taxon>
        <taxon>Oscillatoriophycideae</taxon>
        <taxon>Chroococcales</taxon>
        <taxon>Microcystaceae</taxon>
        <taxon>Microcystis</taxon>
    </lineage>
</organism>
<proteinExistence type="predicted"/>
<dbReference type="InterPro" id="IPR002577">
    <property type="entry name" value="HTH_HxlR"/>
</dbReference>
<protein>
    <submittedName>
        <fullName evidence="5">Transcriptional regulator</fullName>
    </submittedName>
</protein>
<feature type="domain" description="HTH hxlR-type" evidence="4">
    <location>
        <begin position="13"/>
        <end position="110"/>
    </location>
</feature>
<keyword evidence="1" id="KW-0805">Transcription regulation</keyword>
<dbReference type="Proteomes" id="UP000320674">
    <property type="component" value="Unassembled WGS sequence"/>
</dbReference>
<evidence type="ECO:0000256" key="3">
    <source>
        <dbReference type="ARBA" id="ARBA00023163"/>
    </source>
</evidence>
<dbReference type="InterPro" id="IPR036388">
    <property type="entry name" value="WH-like_DNA-bd_sf"/>
</dbReference>
<dbReference type="EMBL" id="SFAZ01000204">
    <property type="protein sequence ID" value="TRU72009.1"/>
    <property type="molecule type" value="Genomic_DNA"/>
</dbReference>
<gene>
    <name evidence="5" type="ORF">EWV77_14310</name>
</gene>
<sequence>MSLNFSNNNSDSCPAEAILKAISVGWKLLILISLFEGVKRFGQLQKELEGISQKVLTQQLRELDLDGLIHRKVYPEIPPKVEYSLTAFGETLKPLILQMHQLGIEKNTRL</sequence>
<accession>A0A552HLB3</accession>
<dbReference type="SUPFAM" id="SSF46785">
    <property type="entry name" value="Winged helix' DNA-binding domain"/>
    <property type="match status" value="1"/>
</dbReference>
<evidence type="ECO:0000256" key="1">
    <source>
        <dbReference type="ARBA" id="ARBA00023015"/>
    </source>
</evidence>
<dbReference type="PROSITE" id="PS51118">
    <property type="entry name" value="HTH_HXLR"/>
    <property type="match status" value="1"/>
</dbReference>
<evidence type="ECO:0000259" key="4">
    <source>
        <dbReference type="PROSITE" id="PS51118"/>
    </source>
</evidence>
<dbReference type="Pfam" id="PF01638">
    <property type="entry name" value="HxlR"/>
    <property type="match status" value="1"/>
</dbReference>
<keyword evidence="3" id="KW-0804">Transcription</keyword>
<dbReference type="InterPro" id="IPR036390">
    <property type="entry name" value="WH_DNA-bd_sf"/>
</dbReference>
<name>A0A552HLB3_MICVR</name>
<evidence type="ECO:0000313" key="5">
    <source>
        <dbReference type="EMBL" id="TRU72009.1"/>
    </source>
</evidence>
<evidence type="ECO:0000313" key="6">
    <source>
        <dbReference type="Proteomes" id="UP000320674"/>
    </source>
</evidence>
<dbReference type="Gene3D" id="1.10.10.10">
    <property type="entry name" value="Winged helix-like DNA-binding domain superfamily/Winged helix DNA-binding domain"/>
    <property type="match status" value="1"/>
</dbReference>
<dbReference type="GO" id="GO:0003677">
    <property type="term" value="F:DNA binding"/>
    <property type="evidence" value="ECO:0007669"/>
    <property type="project" value="UniProtKB-KW"/>
</dbReference>
<keyword evidence="2" id="KW-0238">DNA-binding</keyword>
<evidence type="ECO:0000256" key="2">
    <source>
        <dbReference type="ARBA" id="ARBA00023125"/>
    </source>
</evidence>
<dbReference type="PANTHER" id="PTHR33204">
    <property type="entry name" value="TRANSCRIPTIONAL REGULATOR, MARR FAMILY"/>
    <property type="match status" value="1"/>
</dbReference>
<reference evidence="5 6" key="1">
    <citation type="submission" date="2019-01" db="EMBL/GenBank/DDBJ databases">
        <title>Coherence of Microcystis species and biogeography revealed through population genomics.</title>
        <authorList>
            <person name="Perez-Carrascal O.M."/>
            <person name="Terrat Y."/>
            <person name="Giani A."/>
            <person name="Fortin N."/>
            <person name="Tromas N."/>
            <person name="Shapiro B.J."/>
        </authorList>
    </citation>
    <scope>NUCLEOTIDE SEQUENCE [LARGE SCALE GENOMIC DNA]</scope>
    <source>
        <strain evidence="5">Mv_BB_P_19951000_S68D</strain>
    </source>
</reference>
<comment type="caution">
    <text evidence="5">The sequence shown here is derived from an EMBL/GenBank/DDBJ whole genome shotgun (WGS) entry which is preliminary data.</text>
</comment>